<dbReference type="RefSeq" id="WP_146845413.1">
    <property type="nucleotide sequence ID" value="NZ_BJWH01000005.1"/>
</dbReference>
<keyword evidence="1" id="KW-0472">Membrane</keyword>
<evidence type="ECO:0008006" key="4">
    <source>
        <dbReference type="Google" id="ProtNLM"/>
    </source>
</evidence>
<keyword evidence="3" id="KW-1185">Reference proteome</keyword>
<keyword evidence="1" id="KW-1133">Transmembrane helix</keyword>
<protein>
    <recommendedName>
        <fullName evidence="4">SHOCT domain-containing protein</fullName>
    </recommendedName>
</protein>
<sequence>MDPNPMLPAANDAAFTAGFVLVAVLIFAGIIWSIVVAARKRTVLRDAGLDPLTADAQVLAQAHRSLALAPERSAEARLAEAQDLFRRGLITADELGEMRQRILGEV</sequence>
<accession>A0A511JIT2</accession>
<gene>
    <name evidence="2" type="ORF">CTE05_14110</name>
</gene>
<comment type="caution">
    <text evidence="2">The sequence shown here is derived from an EMBL/GenBank/DDBJ whole genome shotgun (WGS) entry which is preliminary data.</text>
</comment>
<evidence type="ECO:0000313" key="3">
    <source>
        <dbReference type="Proteomes" id="UP000321049"/>
    </source>
</evidence>
<evidence type="ECO:0000313" key="2">
    <source>
        <dbReference type="EMBL" id="GEL97864.1"/>
    </source>
</evidence>
<organism evidence="2 3">
    <name type="scientific">Cellulomonas terrae</name>
    <dbReference type="NCBI Taxonomy" id="311234"/>
    <lineage>
        <taxon>Bacteria</taxon>
        <taxon>Bacillati</taxon>
        <taxon>Actinomycetota</taxon>
        <taxon>Actinomycetes</taxon>
        <taxon>Micrococcales</taxon>
        <taxon>Cellulomonadaceae</taxon>
        <taxon>Cellulomonas</taxon>
    </lineage>
</organism>
<keyword evidence="1" id="KW-0812">Transmembrane</keyword>
<dbReference type="Proteomes" id="UP000321049">
    <property type="component" value="Unassembled WGS sequence"/>
</dbReference>
<proteinExistence type="predicted"/>
<reference evidence="2 3" key="1">
    <citation type="submission" date="2019-07" db="EMBL/GenBank/DDBJ databases">
        <title>Whole genome shotgun sequence of Cellulomonas terrae NBRC 100819.</title>
        <authorList>
            <person name="Hosoyama A."/>
            <person name="Uohara A."/>
            <person name="Ohji S."/>
            <person name="Ichikawa N."/>
        </authorList>
    </citation>
    <scope>NUCLEOTIDE SEQUENCE [LARGE SCALE GENOMIC DNA]</scope>
    <source>
        <strain evidence="2 3">NBRC 100819</strain>
    </source>
</reference>
<dbReference type="AlphaFoldDB" id="A0A511JIT2"/>
<feature type="transmembrane region" description="Helical" evidence="1">
    <location>
        <begin position="13"/>
        <end position="35"/>
    </location>
</feature>
<name>A0A511JIT2_9CELL</name>
<dbReference type="EMBL" id="BJWH01000005">
    <property type="protein sequence ID" value="GEL97864.1"/>
    <property type="molecule type" value="Genomic_DNA"/>
</dbReference>
<evidence type="ECO:0000256" key="1">
    <source>
        <dbReference type="SAM" id="Phobius"/>
    </source>
</evidence>
<dbReference type="OrthoDB" id="4955106at2"/>